<dbReference type="PATRIC" id="fig|1423792.3.peg.577"/>
<sequence length="137" mass="15146">MGEQKMEKTEFLPLGSVVMLTGVIKRIVIVQRAIELNQEDGGTKYYDYGAILYPEGLVEDQLVYFNQEDISRLIFKGFSDDDDTIMVEQLNEALAVLADAGKGSLDGQVPEKNGQAATTPKPNNDDDPFAAVREDDE</sequence>
<name>A0A0R1MUP3_9LACO</name>
<dbReference type="InterPro" id="IPR025233">
    <property type="entry name" value="DUF4176"/>
</dbReference>
<evidence type="ECO:0000313" key="2">
    <source>
        <dbReference type="EMBL" id="KRL11644.1"/>
    </source>
</evidence>
<gene>
    <name evidence="2" type="ORF">FD09_GL000566</name>
</gene>
<evidence type="ECO:0000256" key="1">
    <source>
        <dbReference type="SAM" id="MobiDB-lite"/>
    </source>
</evidence>
<dbReference type="Proteomes" id="UP000051330">
    <property type="component" value="Unassembled WGS sequence"/>
</dbReference>
<feature type="region of interest" description="Disordered" evidence="1">
    <location>
        <begin position="105"/>
        <end position="137"/>
    </location>
</feature>
<evidence type="ECO:0000313" key="3">
    <source>
        <dbReference type="Proteomes" id="UP000051330"/>
    </source>
</evidence>
<dbReference type="EMBL" id="AZEC01000011">
    <property type="protein sequence ID" value="KRL11644.1"/>
    <property type="molecule type" value="Genomic_DNA"/>
</dbReference>
<accession>A0A0R1MUP3</accession>
<proteinExistence type="predicted"/>
<evidence type="ECO:0008006" key="4">
    <source>
        <dbReference type="Google" id="ProtNLM"/>
    </source>
</evidence>
<comment type="caution">
    <text evidence="2">The sequence shown here is derived from an EMBL/GenBank/DDBJ whole genome shotgun (WGS) entry which is preliminary data.</text>
</comment>
<keyword evidence="3" id="KW-1185">Reference proteome</keyword>
<protein>
    <recommendedName>
        <fullName evidence="4">DUF4176 domain-containing protein</fullName>
    </recommendedName>
</protein>
<dbReference type="OrthoDB" id="5124454at2"/>
<dbReference type="Pfam" id="PF13780">
    <property type="entry name" value="DUF4176"/>
    <property type="match status" value="1"/>
</dbReference>
<dbReference type="AlphaFoldDB" id="A0A0R1MUP3"/>
<dbReference type="STRING" id="1423792.FD09_GL000566"/>
<organism evidence="2 3">
    <name type="scientific">Schleiferilactobacillus perolens DSM 12744</name>
    <dbReference type="NCBI Taxonomy" id="1423792"/>
    <lineage>
        <taxon>Bacteria</taxon>
        <taxon>Bacillati</taxon>
        <taxon>Bacillota</taxon>
        <taxon>Bacilli</taxon>
        <taxon>Lactobacillales</taxon>
        <taxon>Lactobacillaceae</taxon>
        <taxon>Schleiferilactobacillus</taxon>
    </lineage>
</organism>
<reference evidence="2 3" key="1">
    <citation type="journal article" date="2015" name="Genome Announc.">
        <title>Expanding the biotechnology potential of lactobacilli through comparative genomics of 213 strains and associated genera.</title>
        <authorList>
            <person name="Sun Z."/>
            <person name="Harris H.M."/>
            <person name="McCann A."/>
            <person name="Guo C."/>
            <person name="Argimon S."/>
            <person name="Zhang W."/>
            <person name="Yang X."/>
            <person name="Jeffery I.B."/>
            <person name="Cooney J.C."/>
            <person name="Kagawa T.F."/>
            <person name="Liu W."/>
            <person name="Song Y."/>
            <person name="Salvetti E."/>
            <person name="Wrobel A."/>
            <person name="Rasinkangas P."/>
            <person name="Parkhill J."/>
            <person name="Rea M.C."/>
            <person name="O'Sullivan O."/>
            <person name="Ritari J."/>
            <person name="Douillard F.P."/>
            <person name="Paul Ross R."/>
            <person name="Yang R."/>
            <person name="Briner A.E."/>
            <person name="Felis G.E."/>
            <person name="de Vos W.M."/>
            <person name="Barrangou R."/>
            <person name="Klaenhammer T.R."/>
            <person name="Caufield P.W."/>
            <person name="Cui Y."/>
            <person name="Zhang H."/>
            <person name="O'Toole P.W."/>
        </authorList>
    </citation>
    <scope>NUCLEOTIDE SEQUENCE [LARGE SCALE GENOMIC DNA]</scope>
    <source>
        <strain evidence="2 3">DSM 12744</strain>
    </source>
</reference>